<reference evidence="4" key="2">
    <citation type="submission" date="2010-04" db="EMBL/GenBank/DDBJ databases">
        <authorList>
            <person name="Buell R."/>
            <person name="Hamilton J."/>
            <person name="Hostetler J."/>
        </authorList>
    </citation>
    <scope>NUCLEOTIDE SEQUENCE [LARGE SCALE GENOMIC DNA]</scope>
    <source>
        <strain evidence="4">DAOM:BR144</strain>
    </source>
</reference>
<keyword evidence="1" id="KW-0843">Virulence</keyword>
<dbReference type="OMA" id="GAKKVWE"/>
<dbReference type="VEuPathDB" id="FungiDB:PYU1_G001690"/>
<feature type="chain" id="PRO_5003870840" description="Serine protease" evidence="2">
    <location>
        <begin position="23"/>
        <end position="389"/>
    </location>
</feature>
<reference evidence="4" key="1">
    <citation type="journal article" date="2010" name="Genome Biol.">
        <title>Genome sequence of the necrotrophic plant pathogen Pythium ultimum reveals original pathogenicity mechanisms and effector repertoire.</title>
        <authorList>
            <person name="Levesque C.A."/>
            <person name="Brouwer H."/>
            <person name="Cano L."/>
            <person name="Hamilton J.P."/>
            <person name="Holt C."/>
            <person name="Huitema E."/>
            <person name="Raffaele S."/>
            <person name="Robideau G.P."/>
            <person name="Thines M."/>
            <person name="Win J."/>
            <person name="Zerillo M.M."/>
            <person name="Beakes G.W."/>
            <person name="Boore J.L."/>
            <person name="Busam D."/>
            <person name="Dumas B."/>
            <person name="Ferriera S."/>
            <person name="Fuerstenberg S.I."/>
            <person name="Gachon C.M."/>
            <person name="Gaulin E."/>
            <person name="Govers F."/>
            <person name="Grenville-Briggs L."/>
            <person name="Horner N."/>
            <person name="Hostetler J."/>
            <person name="Jiang R.H."/>
            <person name="Johnson J."/>
            <person name="Krajaejun T."/>
            <person name="Lin H."/>
            <person name="Meijer H.J."/>
            <person name="Moore B."/>
            <person name="Morris P."/>
            <person name="Phuntmart V."/>
            <person name="Puiu D."/>
            <person name="Shetty J."/>
            <person name="Stajich J.E."/>
            <person name="Tripathy S."/>
            <person name="Wawra S."/>
            <person name="van West P."/>
            <person name="Whitty B.R."/>
            <person name="Coutinho P.M."/>
            <person name="Henrissat B."/>
            <person name="Martin F."/>
            <person name="Thomas P.D."/>
            <person name="Tyler B.M."/>
            <person name="De Vries R.P."/>
            <person name="Kamoun S."/>
            <person name="Yandell M."/>
            <person name="Tisserat N."/>
            <person name="Buell C.R."/>
        </authorList>
    </citation>
    <scope>NUCLEOTIDE SEQUENCE</scope>
    <source>
        <strain evidence="4">DAOM:BR144</strain>
    </source>
</reference>
<keyword evidence="4" id="KW-1185">Reference proteome</keyword>
<name>K3W9Q0_GLOUD</name>
<dbReference type="AlphaFoldDB" id="K3W9Q0"/>
<dbReference type="Proteomes" id="UP000019132">
    <property type="component" value="Unassembled WGS sequence"/>
</dbReference>
<dbReference type="STRING" id="431595.K3W9Q0"/>
<dbReference type="EMBL" id="GL376626">
    <property type="status" value="NOT_ANNOTATED_CDS"/>
    <property type="molecule type" value="Genomic_DNA"/>
</dbReference>
<reference evidence="3" key="3">
    <citation type="submission" date="2015-02" db="UniProtKB">
        <authorList>
            <consortium name="EnsemblProtists"/>
        </authorList>
    </citation>
    <scope>IDENTIFICATION</scope>
    <source>
        <strain evidence="3">DAOM BR144</strain>
    </source>
</reference>
<dbReference type="HOGENOM" id="CLU_036779_2_0_1"/>
<protein>
    <recommendedName>
        <fullName evidence="5">Serine protease</fullName>
    </recommendedName>
</protein>
<dbReference type="Gene3D" id="2.40.10.10">
    <property type="entry name" value="Trypsin-like serine proteases"/>
    <property type="match status" value="2"/>
</dbReference>
<accession>K3W9Q0</accession>
<evidence type="ECO:0008006" key="5">
    <source>
        <dbReference type="Google" id="ProtNLM"/>
    </source>
</evidence>
<sequence length="389" mass="40042">MAFSSLKKIILLAAVAVATVTAITPDAPYYNQEGILQIGTQEALNITVATGISRDDTVSYPDASYVAVHFSNFDLPEGDLVVVRSPDSSVAHFYTGKGRDQQGDFIASFVPGSTAIVQYFSATAGAAASAPGYTISGFSRGFSDKKTSESICGVDNTVPAKCFQSGSTLYNTLPSAYTKGRAVARLLIGGSSLCTGWLIGSEGHLITNQHCITAAADAKSIDFEFGAESASCATQCQTQLGCPGTVVATTSTFITNSATYDYAIVKLPSTAAISSYGYLQLRAAGPTKGERIYIPQHPSGWAKRVAYIVDGGASSTITSLGGVTSCGSNEVGYNADTAGGASGSPVLSATDNKVVALHHCGGCANTAINVLDIIKDLKAKAITIANISA</sequence>
<dbReference type="InterPro" id="IPR043504">
    <property type="entry name" value="Peptidase_S1_PA_chymotrypsin"/>
</dbReference>
<evidence type="ECO:0000256" key="1">
    <source>
        <dbReference type="ARBA" id="ARBA00023026"/>
    </source>
</evidence>
<evidence type="ECO:0000256" key="2">
    <source>
        <dbReference type="SAM" id="SignalP"/>
    </source>
</evidence>
<dbReference type="InterPro" id="IPR009003">
    <property type="entry name" value="Peptidase_S1_PA"/>
</dbReference>
<dbReference type="Pfam" id="PF13365">
    <property type="entry name" value="Trypsin_2"/>
    <property type="match status" value="1"/>
</dbReference>
<organism evidence="3 4">
    <name type="scientific">Globisporangium ultimum (strain ATCC 200006 / CBS 805.95 / DAOM BR144)</name>
    <name type="common">Pythium ultimum</name>
    <dbReference type="NCBI Taxonomy" id="431595"/>
    <lineage>
        <taxon>Eukaryota</taxon>
        <taxon>Sar</taxon>
        <taxon>Stramenopiles</taxon>
        <taxon>Oomycota</taxon>
        <taxon>Peronosporomycetes</taxon>
        <taxon>Pythiales</taxon>
        <taxon>Pythiaceae</taxon>
        <taxon>Globisporangium</taxon>
    </lineage>
</organism>
<dbReference type="EnsemblProtists" id="PYU1_T001691">
    <property type="protein sequence ID" value="PYU1_T001691"/>
    <property type="gene ID" value="PYU1_G001690"/>
</dbReference>
<evidence type="ECO:0000313" key="3">
    <source>
        <dbReference type="EnsemblProtists" id="PYU1_T001691"/>
    </source>
</evidence>
<feature type="signal peptide" evidence="2">
    <location>
        <begin position="1"/>
        <end position="22"/>
    </location>
</feature>
<dbReference type="PANTHER" id="PTHR36234:SF5">
    <property type="entry name" value="LYSYL ENDOPEPTIDASE"/>
    <property type="match status" value="1"/>
</dbReference>
<evidence type="ECO:0000313" key="4">
    <source>
        <dbReference type="Proteomes" id="UP000019132"/>
    </source>
</evidence>
<keyword evidence="2" id="KW-0732">Signal</keyword>
<dbReference type="SUPFAM" id="SSF50494">
    <property type="entry name" value="Trypsin-like serine proteases"/>
    <property type="match status" value="1"/>
</dbReference>
<dbReference type="PANTHER" id="PTHR36234">
    <property type="entry name" value="LYSYL ENDOPEPTIDASE"/>
    <property type="match status" value="1"/>
</dbReference>
<dbReference type="InParanoid" id="K3W9Q0"/>
<dbReference type="eggNOG" id="ENOG502RYW4">
    <property type="taxonomic scope" value="Eukaryota"/>
</dbReference>
<proteinExistence type="predicted"/>